<evidence type="ECO:0000313" key="3">
    <source>
        <dbReference type="Proteomes" id="UP000381378"/>
    </source>
</evidence>
<sequence length="172" mass="19701">MKDDAEHPDLQSRDYPIREDMPYQMKVWRFERLGWYMLVLLMFFGLMGLFSRGLLSSRDVHSADGNIRVEYEMFHRNGSMNSMKVSISAKPDTQIELDLSGEMLEGFSIESLQPEPLRSRSLSQGMRLWVQADNQGQATLYLTLRGDGLGFFRSHVTTPGSPGVTLDQFIFP</sequence>
<evidence type="ECO:0000256" key="1">
    <source>
        <dbReference type="SAM" id="Phobius"/>
    </source>
</evidence>
<dbReference type="Proteomes" id="UP000381378">
    <property type="component" value="Unassembled WGS sequence"/>
</dbReference>
<keyword evidence="1" id="KW-1133">Transmembrane helix</keyword>
<gene>
    <name evidence="2" type="ORF">PS928_03644</name>
</gene>
<accession>A0A5E7ULF8</accession>
<dbReference type="RefSeq" id="WP_150786909.1">
    <property type="nucleotide sequence ID" value="NZ_CABVJF010000013.1"/>
</dbReference>
<keyword evidence="1" id="KW-0472">Membrane</keyword>
<dbReference type="EMBL" id="CABVJF010000013">
    <property type="protein sequence ID" value="VVQ10588.1"/>
    <property type="molecule type" value="Genomic_DNA"/>
</dbReference>
<name>A0A5E7ULF8_PSEFL</name>
<protein>
    <submittedName>
        <fullName evidence="2">Uncharacterized protein</fullName>
    </submittedName>
</protein>
<keyword evidence="1" id="KW-0812">Transmembrane</keyword>
<dbReference type="AlphaFoldDB" id="A0A5E7ULF8"/>
<reference evidence="2 3" key="1">
    <citation type="submission" date="2019-09" db="EMBL/GenBank/DDBJ databases">
        <authorList>
            <person name="Chandra G."/>
            <person name="Truman W A."/>
        </authorList>
    </citation>
    <scope>NUCLEOTIDE SEQUENCE [LARGE SCALE GENOMIC DNA]</scope>
    <source>
        <strain evidence="2">PS928</strain>
    </source>
</reference>
<feature type="transmembrane region" description="Helical" evidence="1">
    <location>
        <begin position="33"/>
        <end position="50"/>
    </location>
</feature>
<dbReference type="OrthoDB" id="7027300at2"/>
<organism evidence="2 3">
    <name type="scientific">Pseudomonas fluorescens</name>
    <dbReference type="NCBI Taxonomy" id="294"/>
    <lineage>
        <taxon>Bacteria</taxon>
        <taxon>Pseudomonadati</taxon>
        <taxon>Pseudomonadota</taxon>
        <taxon>Gammaproteobacteria</taxon>
        <taxon>Pseudomonadales</taxon>
        <taxon>Pseudomonadaceae</taxon>
        <taxon>Pseudomonas</taxon>
    </lineage>
</organism>
<proteinExistence type="predicted"/>
<evidence type="ECO:0000313" key="2">
    <source>
        <dbReference type="EMBL" id="VVQ10588.1"/>
    </source>
</evidence>